<dbReference type="InterPro" id="IPR048477">
    <property type="entry name" value="YceM-like_C"/>
</dbReference>
<evidence type="ECO:0000313" key="3">
    <source>
        <dbReference type="EMBL" id="RKN82078.1"/>
    </source>
</evidence>
<dbReference type="GO" id="GO:0000166">
    <property type="term" value="F:nucleotide binding"/>
    <property type="evidence" value="ECO:0007669"/>
    <property type="project" value="InterPro"/>
</dbReference>
<gene>
    <name evidence="3" type="ORF">D7M11_17085</name>
</gene>
<keyword evidence="4" id="KW-1185">Reference proteome</keyword>
<dbReference type="PANTHER" id="PTHR43708">
    <property type="entry name" value="CONSERVED EXPRESSED OXIDOREDUCTASE (EUROFUNG)"/>
    <property type="match status" value="1"/>
</dbReference>
<protein>
    <submittedName>
        <fullName evidence="3">Gfo/Idh/MocA family oxidoreductase</fullName>
    </submittedName>
</protein>
<dbReference type="InterPro" id="IPR000683">
    <property type="entry name" value="Gfo/Idh/MocA-like_OxRdtase_N"/>
</dbReference>
<organism evidence="3 4">
    <name type="scientific">Paenibacillus ginsengarvi</name>
    <dbReference type="NCBI Taxonomy" id="400777"/>
    <lineage>
        <taxon>Bacteria</taxon>
        <taxon>Bacillati</taxon>
        <taxon>Bacillota</taxon>
        <taxon>Bacilli</taxon>
        <taxon>Bacillales</taxon>
        <taxon>Paenibacillaceae</taxon>
        <taxon>Paenibacillus</taxon>
    </lineage>
</organism>
<evidence type="ECO:0000259" key="2">
    <source>
        <dbReference type="Pfam" id="PF21378"/>
    </source>
</evidence>
<dbReference type="PANTHER" id="PTHR43708:SF4">
    <property type="entry name" value="OXIDOREDUCTASE YCEM-RELATED"/>
    <property type="match status" value="1"/>
</dbReference>
<reference evidence="3 4" key="1">
    <citation type="journal article" date="2007" name="Int. J. Syst. Evol. Microbiol.">
        <title>Paenibacillus ginsengarvi sp. nov., isolated from soil from ginseng cultivation.</title>
        <authorList>
            <person name="Yoon M.H."/>
            <person name="Ten L.N."/>
            <person name="Im W.T."/>
        </authorList>
    </citation>
    <scope>NUCLEOTIDE SEQUENCE [LARGE SCALE GENOMIC DNA]</scope>
    <source>
        <strain evidence="3 4">KCTC 13059</strain>
    </source>
</reference>
<dbReference type="InterPro" id="IPR036291">
    <property type="entry name" value="NAD(P)-bd_dom_sf"/>
</dbReference>
<dbReference type="SUPFAM" id="SSF55347">
    <property type="entry name" value="Glyceraldehyde-3-phosphate dehydrogenase-like, C-terminal domain"/>
    <property type="match status" value="1"/>
</dbReference>
<dbReference type="InterPro" id="IPR051317">
    <property type="entry name" value="Gfo/Idh/MocA_oxidoreduct"/>
</dbReference>
<feature type="domain" description="YceM-like C-terminal" evidence="2">
    <location>
        <begin position="128"/>
        <end position="242"/>
    </location>
</feature>
<dbReference type="EMBL" id="RBAH01000012">
    <property type="protein sequence ID" value="RKN82078.1"/>
    <property type="molecule type" value="Genomic_DNA"/>
</dbReference>
<proteinExistence type="predicted"/>
<dbReference type="Pfam" id="PF21378">
    <property type="entry name" value="YceM-like_C"/>
    <property type="match status" value="1"/>
</dbReference>
<dbReference type="AlphaFoldDB" id="A0A3B0CBW5"/>
<dbReference type="Gene3D" id="3.30.360.10">
    <property type="entry name" value="Dihydrodipicolinate Reductase, domain 2"/>
    <property type="match status" value="1"/>
</dbReference>
<sequence>MKRKVAIIGLGDIAEKAYLPVVAVHPGLEIVGIASRSPETVERVGQAYRLPGGTTDLGELLDRELDAVFVHSPTETHADIVQRCLERGVHVYVDKPLSYKLEESERMAELATKRGKLLAVGFNRRFAPMYVQAKNWLEAGGGFDLCVAQKHRVSRQKLMAKETMYDDMIHMIDLLLWLGAGAYEVMGWLGEKDEDGRLLHASGSLRFGRSVSLVSMNRRAGGDLERLELHGGGRSAEIVNMEAGVLRDKREGERSLRFGSWETISHRRGFAGIVDHFLATLDNPDDCQVRADRVLETHRLVERLSSM</sequence>
<accession>A0A3B0CBW5</accession>
<evidence type="ECO:0000259" key="1">
    <source>
        <dbReference type="Pfam" id="PF01408"/>
    </source>
</evidence>
<dbReference type="Pfam" id="PF01408">
    <property type="entry name" value="GFO_IDH_MocA"/>
    <property type="match status" value="1"/>
</dbReference>
<dbReference type="Proteomes" id="UP000282311">
    <property type="component" value="Unassembled WGS sequence"/>
</dbReference>
<name>A0A3B0CBW5_9BACL</name>
<dbReference type="OrthoDB" id="9815825at2"/>
<feature type="domain" description="Gfo/Idh/MocA-like oxidoreductase N-terminal" evidence="1">
    <location>
        <begin position="4"/>
        <end position="122"/>
    </location>
</feature>
<dbReference type="SUPFAM" id="SSF51735">
    <property type="entry name" value="NAD(P)-binding Rossmann-fold domains"/>
    <property type="match status" value="1"/>
</dbReference>
<comment type="caution">
    <text evidence="3">The sequence shown here is derived from an EMBL/GenBank/DDBJ whole genome shotgun (WGS) entry which is preliminary data.</text>
</comment>
<dbReference type="RefSeq" id="WP_120748461.1">
    <property type="nucleotide sequence ID" value="NZ_RBAH01000012.1"/>
</dbReference>
<dbReference type="Gene3D" id="3.40.50.720">
    <property type="entry name" value="NAD(P)-binding Rossmann-like Domain"/>
    <property type="match status" value="1"/>
</dbReference>
<evidence type="ECO:0000313" key="4">
    <source>
        <dbReference type="Proteomes" id="UP000282311"/>
    </source>
</evidence>